<keyword evidence="3" id="KW-1185">Reference proteome</keyword>
<evidence type="ECO:0000313" key="2">
    <source>
        <dbReference type="EMBL" id="KAF2280825.1"/>
    </source>
</evidence>
<feature type="compositionally biased region" description="Basic and acidic residues" evidence="1">
    <location>
        <begin position="229"/>
        <end position="241"/>
    </location>
</feature>
<dbReference type="Proteomes" id="UP000800097">
    <property type="component" value="Unassembled WGS sequence"/>
</dbReference>
<evidence type="ECO:0000256" key="1">
    <source>
        <dbReference type="SAM" id="MobiDB-lite"/>
    </source>
</evidence>
<sequence>MSLLAAHDQENLVHSLQAGAAVKGLNAGFKSTNKPPKTPFKVPLNDENAVNKGGKSALKAGGKATNAFVTPAGPRTVRAPLGMKTTNAKAQAFQTPAPLSASAKTQKLSPRLRRAKVKVHQPEVQAEEEDDVPEVEYVPPKEIPLPDDLDEDMPPINWDFPMFKGANMTRGVFSVYHNPVEDDGRTRGERELEESLAREKKKASEEFDKLFAEIMAKEDAEARRYLGIESPKKPAPKEQLPKKQQIPAPSTLKAKAAAAALSPAPRPRPTSAIPTAKSRLPTSLLASKKAPTKPTLNPSASRNAAAVAASKSTIGYAQGRAASSSIAPRKPLSNVSRPPPNVTVPKRPTTTSSRPTTASSIRSRSATTASTAVTAPRPRAPFSRSSSTSTNATLVASTQPEQEQELELETYRTAEDVEREMALLLLQEEDEEGDAAWMESFKVQLEGPDPVDEEYEGFQLQLPEGF</sequence>
<feature type="region of interest" description="Disordered" evidence="1">
    <location>
        <begin position="229"/>
        <end position="406"/>
    </location>
</feature>
<feature type="compositionally biased region" description="Low complexity" evidence="1">
    <location>
        <begin position="343"/>
        <end position="393"/>
    </location>
</feature>
<gene>
    <name evidence="2" type="ORF">EI97DRAFT_409088</name>
</gene>
<organism evidence="2 3">
    <name type="scientific">Westerdykella ornata</name>
    <dbReference type="NCBI Taxonomy" id="318751"/>
    <lineage>
        <taxon>Eukaryota</taxon>
        <taxon>Fungi</taxon>
        <taxon>Dikarya</taxon>
        <taxon>Ascomycota</taxon>
        <taxon>Pezizomycotina</taxon>
        <taxon>Dothideomycetes</taxon>
        <taxon>Pleosporomycetidae</taxon>
        <taxon>Pleosporales</taxon>
        <taxon>Sporormiaceae</taxon>
        <taxon>Westerdykella</taxon>
    </lineage>
</organism>
<proteinExistence type="predicted"/>
<feature type="compositionally biased region" description="Low complexity" evidence="1">
    <location>
        <begin position="299"/>
        <end position="312"/>
    </location>
</feature>
<name>A0A6A6JX69_WESOR</name>
<dbReference type="RefSeq" id="XP_033658362.1">
    <property type="nucleotide sequence ID" value="XM_033796660.1"/>
</dbReference>
<accession>A0A6A6JX69</accession>
<evidence type="ECO:0000313" key="3">
    <source>
        <dbReference type="Proteomes" id="UP000800097"/>
    </source>
</evidence>
<feature type="region of interest" description="Disordered" evidence="1">
    <location>
        <begin position="178"/>
        <end position="203"/>
    </location>
</feature>
<dbReference type="GeneID" id="54549835"/>
<protein>
    <submittedName>
        <fullName evidence="2">Uncharacterized protein</fullName>
    </submittedName>
</protein>
<dbReference type="OrthoDB" id="5327145at2759"/>
<feature type="compositionally biased region" description="Basic and acidic residues" evidence="1">
    <location>
        <begin position="179"/>
        <end position="203"/>
    </location>
</feature>
<dbReference type="AlphaFoldDB" id="A0A6A6JX69"/>
<reference evidence="2" key="1">
    <citation type="journal article" date="2020" name="Stud. Mycol.">
        <title>101 Dothideomycetes genomes: a test case for predicting lifestyles and emergence of pathogens.</title>
        <authorList>
            <person name="Haridas S."/>
            <person name="Albert R."/>
            <person name="Binder M."/>
            <person name="Bloem J."/>
            <person name="Labutti K."/>
            <person name="Salamov A."/>
            <person name="Andreopoulos B."/>
            <person name="Baker S."/>
            <person name="Barry K."/>
            <person name="Bills G."/>
            <person name="Bluhm B."/>
            <person name="Cannon C."/>
            <person name="Castanera R."/>
            <person name="Culley D."/>
            <person name="Daum C."/>
            <person name="Ezra D."/>
            <person name="Gonzalez J."/>
            <person name="Henrissat B."/>
            <person name="Kuo A."/>
            <person name="Liang C."/>
            <person name="Lipzen A."/>
            <person name="Lutzoni F."/>
            <person name="Magnuson J."/>
            <person name="Mondo S."/>
            <person name="Nolan M."/>
            <person name="Ohm R."/>
            <person name="Pangilinan J."/>
            <person name="Park H.-J."/>
            <person name="Ramirez L."/>
            <person name="Alfaro M."/>
            <person name="Sun H."/>
            <person name="Tritt A."/>
            <person name="Yoshinaga Y."/>
            <person name="Zwiers L.-H."/>
            <person name="Turgeon B."/>
            <person name="Goodwin S."/>
            <person name="Spatafora J."/>
            <person name="Crous P."/>
            <person name="Grigoriev I."/>
        </authorList>
    </citation>
    <scope>NUCLEOTIDE SEQUENCE</scope>
    <source>
        <strain evidence="2">CBS 379.55</strain>
    </source>
</reference>
<dbReference type="EMBL" id="ML986484">
    <property type="protein sequence ID" value="KAF2280825.1"/>
    <property type="molecule type" value="Genomic_DNA"/>
</dbReference>
<feature type="compositionally biased region" description="Low complexity" evidence="1">
    <location>
        <begin position="247"/>
        <end position="276"/>
    </location>
</feature>